<evidence type="ECO:0000259" key="4">
    <source>
        <dbReference type="PROSITE" id="PS50893"/>
    </source>
</evidence>
<dbReference type="RefSeq" id="WP_024058856.1">
    <property type="nucleotide sequence ID" value="NZ_CBCTPO010000002.1"/>
</dbReference>
<dbReference type="Pfam" id="PF00005">
    <property type="entry name" value="ABC_tran"/>
    <property type="match status" value="1"/>
</dbReference>
<dbReference type="PANTHER" id="PTHR42781">
    <property type="entry name" value="SPERMIDINE/PUTRESCINE IMPORT ATP-BINDING PROTEIN POTA"/>
    <property type="match status" value="1"/>
</dbReference>
<evidence type="ECO:0000256" key="1">
    <source>
        <dbReference type="ARBA" id="ARBA00022448"/>
    </source>
</evidence>
<evidence type="ECO:0000256" key="3">
    <source>
        <dbReference type="ARBA" id="ARBA00022840"/>
    </source>
</evidence>
<reference evidence="5" key="1">
    <citation type="submission" date="2022-01" db="EMBL/GenBank/DDBJ databases">
        <title>Collection of gut derived symbiotic bacterial strains cultured from healthy donors.</title>
        <authorList>
            <person name="Lin H."/>
            <person name="Kohout C."/>
            <person name="Waligurski E."/>
            <person name="Pamer E.G."/>
        </authorList>
    </citation>
    <scope>NUCLEOTIDE SEQUENCE</scope>
    <source>
        <strain evidence="5">DFI.7.46</strain>
    </source>
</reference>
<dbReference type="Proteomes" id="UP001200537">
    <property type="component" value="Unassembled WGS sequence"/>
</dbReference>
<accession>A0AAJ1BBM5</accession>
<dbReference type="EMBL" id="JAKNHJ010000006">
    <property type="protein sequence ID" value="MCG4617666.1"/>
    <property type="molecule type" value="Genomic_DNA"/>
</dbReference>
<dbReference type="InterPro" id="IPR027417">
    <property type="entry name" value="P-loop_NTPase"/>
</dbReference>
<dbReference type="GO" id="GO:0016887">
    <property type="term" value="F:ATP hydrolysis activity"/>
    <property type="evidence" value="ECO:0007669"/>
    <property type="project" value="InterPro"/>
</dbReference>
<dbReference type="InterPro" id="IPR003439">
    <property type="entry name" value="ABC_transporter-like_ATP-bd"/>
</dbReference>
<gene>
    <name evidence="5" type="ORF">L0M99_04040</name>
</gene>
<keyword evidence="2" id="KW-0547">Nucleotide-binding</keyword>
<name>A0AAJ1BBM5_9ACTO</name>
<dbReference type="Gene3D" id="3.40.50.300">
    <property type="entry name" value="P-loop containing nucleotide triphosphate hydrolases"/>
    <property type="match status" value="1"/>
</dbReference>
<dbReference type="AlphaFoldDB" id="A0AAJ1BBM5"/>
<evidence type="ECO:0000256" key="2">
    <source>
        <dbReference type="ARBA" id="ARBA00022741"/>
    </source>
</evidence>
<comment type="caution">
    <text evidence="5">The sequence shown here is derived from an EMBL/GenBank/DDBJ whole genome shotgun (WGS) entry which is preliminary data.</text>
</comment>
<keyword evidence="3 5" id="KW-0067">ATP-binding</keyword>
<dbReference type="PROSITE" id="PS50893">
    <property type="entry name" value="ABC_TRANSPORTER_2"/>
    <property type="match status" value="1"/>
</dbReference>
<dbReference type="SMART" id="SM00382">
    <property type="entry name" value="AAA"/>
    <property type="match status" value="1"/>
</dbReference>
<protein>
    <submittedName>
        <fullName evidence="5">ABC transporter ATP-binding protein</fullName>
    </submittedName>
</protein>
<dbReference type="PANTHER" id="PTHR42781:SF4">
    <property type="entry name" value="SPERMIDINE_PUTRESCINE IMPORT ATP-BINDING PROTEIN POTA"/>
    <property type="match status" value="1"/>
</dbReference>
<sequence length="358" mass="38555">MEPSALTVKELRVSRSSHWVLGPVSFSVDPGELVVIIGPSGAGKTTLLRAIAGLQPSSGQIFCGDEDVSDFSPGARASALVADRDGLFPHLTVQENVALAGGNAEDLQVTLTDLGLSSLSRQYPGSLSTGQRQMVALARALLRRPRWLLFDEPLAHVDPYSRLRLRGEILRIHRRIGAASLYVTHDLPEAFAIADRIILLREGKIIQDDYPQDLVSHPADLQTALYLGATTQVSTNAVINTDRFGQVSAHFTAFGQQLEVPAADSLAGANGQSRKIVALGSPYSIEISNLPPERNKDPIQAEVGQVVGSLFEGDTYLLQVETEFGLLASRRQSGDEPFIVGDRVKVKALATHLWAVPA</sequence>
<organism evidence="5 6">
    <name type="scientific">Varibaculum cambriense</name>
    <dbReference type="NCBI Taxonomy" id="184870"/>
    <lineage>
        <taxon>Bacteria</taxon>
        <taxon>Bacillati</taxon>
        <taxon>Actinomycetota</taxon>
        <taxon>Actinomycetes</taxon>
        <taxon>Actinomycetales</taxon>
        <taxon>Actinomycetaceae</taxon>
        <taxon>Varibaculum</taxon>
    </lineage>
</organism>
<evidence type="ECO:0000313" key="6">
    <source>
        <dbReference type="Proteomes" id="UP001200537"/>
    </source>
</evidence>
<feature type="domain" description="ABC transporter" evidence="4">
    <location>
        <begin position="6"/>
        <end position="227"/>
    </location>
</feature>
<proteinExistence type="predicted"/>
<dbReference type="InterPro" id="IPR050093">
    <property type="entry name" value="ABC_SmlMolc_Importer"/>
</dbReference>
<dbReference type="GO" id="GO:0005524">
    <property type="term" value="F:ATP binding"/>
    <property type="evidence" value="ECO:0007669"/>
    <property type="project" value="UniProtKB-KW"/>
</dbReference>
<evidence type="ECO:0000313" key="5">
    <source>
        <dbReference type="EMBL" id="MCG4617666.1"/>
    </source>
</evidence>
<dbReference type="InterPro" id="IPR003593">
    <property type="entry name" value="AAA+_ATPase"/>
</dbReference>
<keyword evidence="1" id="KW-0813">Transport</keyword>
<dbReference type="SUPFAM" id="SSF52540">
    <property type="entry name" value="P-loop containing nucleoside triphosphate hydrolases"/>
    <property type="match status" value="1"/>
</dbReference>